<keyword evidence="2" id="KW-0732">Signal</keyword>
<feature type="signal peptide" evidence="2">
    <location>
        <begin position="1"/>
        <end position="25"/>
    </location>
</feature>
<feature type="compositionally biased region" description="Low complexity" evidence="1">
    <location>
        <begin position="20"/>
        <end position="37"/>
    </location>
</feature>
<gene>
    <name evidence="3" type="ORF">IAD18_06560</name>
</gene>
<feature type="chain" id="PRO_5038780229" evidence="2">
    <location>
        <begin position="26"/>
        <end position="57"/>
    </location>
</feature>
<evidence type="ECO:0000256" key="1">
    <source>
        <dbReference type="SAM" id="MobiDB-lite"/>
    </source>
</evidence>
<accession>A0A9D1LGW3</accession>
<protein>
    <submittedName>
        <fullName evidence="3">Uncharacterized protein</fullName>
    </submittedName>
</protein>
<reference evidence="3" key="1">
    <citation type="submission" date="2020-10" db="EMBL/GenBank/DDBJ databases">
        <authorList>
            <person name="Gilroy R."/>
        </authorList>
    </citation>
    <scope>NUCLEOTIDE SEQUENCE</scope>
    <source>
        <strain evidence="3">17073</strain>
    </source>
</reference>
<evidence type="ECO:0000313" key="3">
    <source>
        <dbReference type="EMBL" id="HIU39309.1"/>
    </source>
</evidence>
<sequence length="57" mass="5651">MKKLVLLLAVVASATLFSCSGSKSANDSSANAESAPAQAEETVETPAAPVDSSVVAE</sequence>
<organism evidence="3 4">
    <name type="scientific">Candidatus Limisoma intestinavium</name>
    <dbReference type="NCBI Taxonomy" id="2840856"/>
    <lineage>
        <taxon>Bacteria</taxon>
        <taxon>Pseudomonadati</taxon>
        <taxon>Bacteroidota</taxon>
        <taxon>Bacteroidia</taxon>
        <taxon>Bacteroidales</taxon>
        <taxon>Candidatus Limisoma</taxon>
    </lineage>
</organism>
<feature type="region of interest" description="Disordered" evidence="1">
    <location>
        <begin position="20"/>
        <end position="57"/>
    </location>
</feature>
<proteinExistence type="predicted"/>
<dbReference type="PROSITE" id="PS51257">
    <property type="entry name" value="PROKAR_LIPOPROTEIN"/>
    <property type="match status" value="1"/>
</dbReference>
<reference evidence="3" key="2">
    <citation type="journal article" date="2021" name="PeerJ">
        <title>Extensive microbial diversity within the chicken gut microbiome revealed by metagenomics and culture.</title>
        <authorList>
            <person name="Gilroy R."/>
            <person name="Ravi A."/>
            <person name="Getino M."/>
            <person name="Pursley I."/>
            <person name="Horton D.L."/>
            <person name="Alikhan N.F."/>
            <person name="Baker D."/>
            <person name="Gharbi K."/>
            <person name="Hall N."/>
            <person name="Watson M."/>
            <person name="Adriaenssens E.M."/>
            <person name="Foster-Nyarko E."/>
            <person name="Jarju S."/>
            <person name="Secka A."/>
            <person name="Antonio M."/>
            <person name="Oren A."/>
            <person name="Chaudhuri R.R."/>
            <person name="La Ragione R."/>
            <person name="Hildebrand F."/>
            <person name="Pallen M.J."/>
        </authorList>
    </citation>
    <scope>NUCLEOTIDE SEQUENCE</scope>
    <source>
        <strain evidence="3">17073</strain>
    </source>
</reference>
<dbReference type="Proteomes" id="UP000824076">
    <property type="component" value="Unassembled WGS sequence"/>
</dbReference>
<evidence type="ECO:0000313" key="4">
    <source>
        <dbReference type="Proteomes" id="UP000824076"/>
    </source>
</evidence>
<evidence type="ECO:0000256" key="2">
    <source>
        <dbReference type="SAM" id="SignalP"/>
    </source>
</evidence>
<dbReference type="EMBL" id="DVMS01000186">
    <property type="protein sequence ID" value="HIU39309.1"/>
    <property type="molecule type" value="Genomic_DNA"/>
</dbReference>
<comment type="caution">
    <text evidence="3">The sequence shown here is derived from an EMBL/GenBank/DDBJ whole genome shotgun (WGS) entry which is preliminary data.</text>
</comment>
<dbReference type="AlphaFoldDB" id="A0A9D1LGW3"/>
<name>A0A9D1LGW3_9BACT</name>